<reference evidence="1" key="1">
    <citation type="journal article" date="2021" name="Nat. Commun.">
        <title>Genetic determinants of endophytism in the Arabidopsis root mycobiome.</title>
        <authorList>
            <person name="Mesny F."/>
            <person name="Miyauchi S."/>
            <person name="Thiergart T."/>
            <person name="Pickel B."/>
            <person name="Atanasova L."/>
            <person name="Karlsson M."/>
            <person name="Huettel B."/>
            <person name="Barry K.W."/>
            <person name="Haridas S."/>
            <person name="Chen C."/>
            <person name="Bauer D."/>
            <person name="Andreopoulos W."/>
            <person name="Pangilinan J."/>
            <person name="LaButti K."/>
            <person name="Riley R."/>
            <person name="Lipzen A."/>
            <person name="Clum A."/>
            <person name="Drula E."/>
            <person name="Henrissat B."/>
            <person name="Kohler A."/>
            <person name="Grigoriev I.V."/>
            <person name="Martin F.M."/>
            <person name="Hacquard S."/>
        </authorList>
    </citation>
    <scope>NUCLEOTIDE SEQUENCE</scope>
    <source>
        <strain evidence="1">MPI-CAGE-CH-0230</strain>
    </source>
</reference>
<dbReference type="EMBL" id="JAGTJQ010000007">
    <property type="protein sequence ID" value="KAH7027750.1"/>
    <property type="molecule type" value="Genomic_DNA"/>
</dbReference>
<dbReference type="Proteomes" id="UP000756346">
    <property type="component" value="Unassembled WGS sequence"/>
</dbReference>
<dbReference type="AlphaFoldDB" id="A0A9P8Y215"/>
<dbReference type="GeneID" id="70184064"/>
<protein>
    <submittedName>
        <fullName evidence="1">Uncharacterized protein</fullName>
    </submittedName>
</protein>
<name>A0A9P8Y215_9PEZI</name>
<organism evidence="1 2">
    <name type="scientific">Microdochium trichocladiopsis</name>
    <dbReference type="NCBI Taxonomy" id="1682393"/>
    <lineage>
        <taxon>Eukaryota</taxon>
        <taxon>Fungi</taxon>
        <taxon>Dikarya</taxon>
        <taxon>Ascomycota</taxon>
        <taxon>Pezizomycotina</taxon>
        <taxon>Sordariomycetes</taxon>
        <taxon>Xylariomycetidae</taxon>
        <taxon>Xylariales</taxon>
        <taxon>Microdochiaceae</taxon>
        <taxon>Microdochium</taxon>
    </lineage>
</organism>
<evidence type="ECO:0000313" key="1">
    <source>
        <dbReference type="EMBL" id="KAH7027750.1"/>
    </source>
</evidence>
<sequence>MTSFGLLVVSPSAMSLPVVLHPRPPVLRDHDERLSASAKRPTGLRGHIHLCPTPGSAFWPESVLPQHSSHERWRSLGSPSVLCCHAIYPHSATDEPQGCGAPRVGRDVSELECLRHGCSSLPDKGCR</sequence>
<keyword evidence="2" id="KW-1185">Reference proteome</keyword>
<dbReference type="RefSeq" id="XP_046010549.1">
    <property type="nucleotide sequence ID" value="XM_046154518.1"/>
</dbReference>
<comment type="caution">
    <text evidence="1">The sequence shown here is derived from an EMBL/GenBank/DDBJ whole genome shotgun (WGS) entry which is preliminary data.</text>
</comment>
<proteinExistence type="predicted"/>
<accession>A0A9P8Y215</accession>
<evidence type="ECO:0000313" key="2">
    <source>
        <dbReference type="Proteomes" id="UP000756346"/>
    </source>
</evidence>
<gene>
    <name evidence="1" type="ORF">B0I36DRAFT_327818</name>
</gene>